<dbReference type="PROSITE" id="PS51651">
    <property type="entry name" value="DOCKER"/>
    <property type="match status" value="1"/>
</dbReference>
<dbReference type="Proteomes" id="UP001266305">
    <property type="component" value="Unassembled WGS sequence"/>
</dbReference>
<feature type="domain" description="DOCKER" evidence="4">
    <location>
        <begin position="28"/>
        <end position="640"/>
    </location>
</feature>
<comment type="similarity">
    <text evidence="1">Belongs to the DOCK family.</text>
</comment>
<feature type="compositionally biased region" description="Polar residues" evidence="3">
    <location>
        <begin position="418"/>
        <end position="448"/>
    </location>
</feature>
<feature type="compositionally biased region" description="Polar residues" evidence="3">
    <location>
        <begin position="397"/>
        <end position="409"/>
    </location>
</feature>
<dbReference type="EMBL" id="JASSZA010000012">
    <property type="protein sequence ID" value="KAK2096459.1"/>
    <property type="molecule type" value="Genomic_DNA"/>
</dbReference>
<dbReference type="Gene3D" id="1.25.40.410">
    <property type="match status" value="1"/>
</dbReference>
<comment type="caution">
    <text evidence="5">The sequence shown here is derived from an EMBL/GenBank/DDBJ whole genome shotgun (WGS) entry which is preliminary data.</text>
</comment>
<keyword evidence="6" id="KW-1185">Reference proteome</keyword>
<name>A0ABQ9UI25_SAGOE</name>
<evidence type="ECO:0000256" key="2">
    <source>
        <dbReference type="SAM" id="Coils"/>
    </source>
</evidence>
<dbReference type="InterPro" id="IPR046773">
    <property type="entry name" value="DOCKER_Lobe_C"/>
</dbReference>
<evidence type="ECO:0000256" key="1">
    <source>
        <dbReference type="PROSITE-ProRule" id="PRU00984"/>
    </source>
</evidence>
<evidence type="ECO:0000256" key="3">
    <source>
        <dbReference type="SAM" id="MobiDB-lite"/>
    </source>
</evidence>
<dbReference type="InterPro" id="IPR043162">
    <property type="entry name" value="DOCK_C_lobe_C"/>
</dbReference>
<dbReference type="Pfam" id="PF20422">
    <property type="entry name" value="DHR-2_Lobe_B"/>
    <property type="match status" value="1"/>
</dbReference>
<feature type="region of interest" description="Disordered" evidence="3">
    <location>
        <begin position="389"/>
        <end position="457"/>
    </location>
</feature>
<protein>
    <submittedName>
        <fullName evidence="5">Dedicator of cytokinesis protein 4</fullName>
    </submittedName>
</protein>
<proteinExistence type="inferred from homology"/>
<dbReference type="Gene3D" id="1.20.58.740">
    <property type="match status" value="1"/>
</dbReference>
<feature type="coiled-coil region" evidence="2">
    <location>
        <begin position="510"/>
        <end position="537"/>
    </location>
</feature>
<dbReference type="PANTHER" id="PTHR45653">
    <property type="entry name" value="DEDICATOR OF CYTOKINESIS"/>
    <property type="match status" value="1"/>
</dbReference>
<evidence type="ECO:0000313" key="6">
    <source>
        <dbReference type="Proteomes" id="UP001266305"/>
    </source>
</evidence>
<dbReference type="InterPro" id="IPR027357">
    <property type="entry name" value="DOCKER_dom"/>
</dbReference>
<evidence type="ECO:0000259" key="4">
    <source>
        <dbReference type="PROSITE" id="PS51651"/>
    </source>
</evidence>
<accession>A0ABQ9UI25</accession>
<keyword evidence="2" id="KW-0175">Coiled coil</keyword>
<evidence type="ECO:0000313" key="5">
    <source>
        <dbReference type="EMBL" id="KAK2096459.1"/>
    </source>
</evidence>
<dbReference type="InterPro" id="IPR043161">
    <property type="entry name" value="DOCK_C_lobe_A"/>
</dbReference>
<dbReference type="PANTHER" id="PTHR45653:SF7">
    <property type="entry name" value="DEDICATOR OF CYTOKINESIS PROTEIN 4"/>
    <property type="match status" value="1"/>
</dbReference>
<reference evidence="5 6" key="1">
    <citation type="submission" date="2023-05" db="EMBL/GenBank/DDBJ databases">
        <title>B98-5 Cell Line De Novo Hybrid Assembly: An Optical Mapping Approach.</title>
        <authorList>
            <person name="Kananen K."/>
            <person name="Auerbach J.A."/>
            <person name="Kautto E."/>
            <person name="Blachly J.S."/>
        </authorList>
    </citation>
    <scope>NUCLEOTIDE SEQUENCE [LARGE SCALE GENOMIC DNA]</scope>
    <source>
        <strain evidence="5">B95-8</strain>
        <tissue evidence="5">Cell line</tissue>
    </source>
</reference>
<dbReference type="InterPro" id="IPR026791">
    <property type="entry name" value="DOCK"/>
</dbReference>
<organism evidence="5 6">
    <name type="scientific">Saguinus oedipus</name>
    <name type="common">Cotton-top tamarin</name>
    <name type="synonym">Oedipomidas oedipus</name>
    <dbReference type="NCBI Taxonomy" id="9490"/>
    <lineage>
        <taxon>Eukaryota</taxon>
        <taxon>Metazoa</taxon>
        <taxon>Chordata</taxon>
        <taxon>Craniata</taxon>
        <taxon>Vertebrata</taxon>
        <taxon>Euteleostomi</taxon>
        <taxon>Mammalia</taxon>
        <taxon>Eutheria</taxon>
        <taxon>Euarchontoglires</taxon>
        <taxon>Primates</taxon>
        <taxon>Haplorrhini</taxon>
        <taxon>Platyrrhini</taxon>
        <taxon>Cebidae</taxon>
        <taxon>Callitrichinae</taxon>
        <taxon>Saguinus</taxon>
    </lineage>
</organism>
<gene>
    <name evidence="5" type="primary">DOCK4_3</name>
    <name evidence="5" type="ORF">P7K49_025493</name>
</gene>
<dbReference type="InterPro" id="IPR046770">
    <property type="entry name" value="DOCKER_Lobe_B"/>
</dbReference>
<dbReference type="Pfam" id="PF20421">
    <property type="entry name" value="DHR-2_Lobe_C"/>
    <property type="match status" value="1"/>
</dbReference>
<sequence>MHLAHSRKVDTGARGLQLWGLEPQQLLKLLKRDGGGLFSDLYYIESQWENVGREVEAAYTLLLYDELLEWSDRPLREFLTYPMQTEWQRKEHLHLTIIQNFDRGKHSCSDFWVEVSECCRMVPLISSICPQCWENGIILCRKIAEQYESYYDYRNLSKMRPFKREYHKPVTAHKIPYIPTRNLFNWKELTLSFWHSISCQQFIDTSPEMKKKEKKLSAISIELVSEKKRLGTSGVLELQSIETHAVSHHVKTLPPPPCKECYTVRNPLVALRDTPHGVVCGHKADSTEKGPPLLNKEFVCRGHDYERLEAFQQRMLNEFPHAIAMQHANQPDETIFQAEAQYLQIYAVTPIPESQEVLQREGVPDNIKSFYKVNHIWKFRYDRPFHKGTKDKENEFKYSQNPGRSSSSRAVGAPTEPGNHSSQEPSGCNMWPQLQSPVVQSRESSSGRQPPPGWDRTQLSMLPFQLTAPRCQPQPCNLTASLATSIIAIVEDLQEQGQVVDRNDHTGVEMSPLENAIEVLENKNQQLKTLISQCQTRQMQNINPLTMCLNGVIDAAVNGGVSRYQEAFFVKEYILSHPEDGEKIARLRELMLEQAQILEFGLAVHEKFVPQDMRPLHKKLVDQFFVMKSSLGIQEFSACMQASPIHFPNGSPRVCRNSAPASVSPDGTRVIPRRSPLSYPAVNRYSSSSLSSQASAEVSNITGQSESSDEVFNMQSTYTAAKECAANRSEVTAYS</sequence>